<proteinExistence type="predicted"/>
<sequence>MLFRTLQQNIQLRNVINDSMPFQLPVNLLTSSPSSLPRQTLQASVVHRSSIDNGQIEARANGPSTISNNVSLQTSDTLPTVNQSPRSPSSTDILEVMPLYPRPQNGTNHVTNVYQMREFKTREHNNNQTESGLDSRHVYCNDFNRDLAALRSTLKQEFMLNTIKDIEDESQFLQNRHVNENVPLNNANTPISPTLSNMSEHYAQLSMEQQEAARLYVNIIPGDLTAMDINADGPTTPLTPKQPDYSNLNLNMKPEMNSYANLAIDDAVLMSRKRMLNYNAIISAHTQKHSESDTYTSMSPIEELEINYAVLDIETNKESNKSRDLASPEGQFYATTKNESLTSQCVSMPRGRLTSQGSTEKPPAGIGYTTIDFDKTVALTSMASGIDMDIDNEGSRKTRHNSANIVCISPGFDRGRCN</sequence>
<reference evidence="1 2" key="1">
    <citation type="journal article" date="2019" name="Commun. Biol.">
        <title>The bagworm genome reveals a unique fibroin gene that provides high tensile strength.</title>
        <authorList>
            <person name="Kono N."/>
            <person name="Nakamura H."/>
            <person name="Ohtoshi R."/>
            <person name="Tomita M."/>
            <person name="Numata K."/>
            <person name="Arakawa K."/>
        </authorList>
    </citation>
    <scope>NUCLEOTIDE SEQUENCE [LARGE SCALE GENOMIC DNA]</scope>
</reference>
<protein>
    <submittedName>
        <fullName evidence="1">Uncharacterized protein</fullName>
    </submittedName>
</protein>
<name>A0A4C1U8V9_EUMVA</name>
<dbReference type="Proteomes" id="UP000299102">
    <property type="component" value="Unassembled WGS sequence"/>
</dbReference>
<organism evidence="1 2">
    <name type="scientific">Eumeta variegata</name>
    <name type="common">Bagworm moth</name>
    <name type="synonym">Eumeta japonica</name>
    <dbReference type="NCBI Taxonomy" id="151549"/>
    <lineage>
        <taxon>Eukaryota</taxon>
        <taxon>Metazoa</taxon>
        <taxon>Ecdysozoa</taxon>
        <taxon>Arthropoda</taxon>
        <taxon>Hexapoda</taxon>
        <taxon>Insecta</taxon>
        <taxon>Pterygota</taxon>
        <taxon>Neoptera</taxon>
        <taxon>Endopterygota</taxon>
        <taxon>Lepidoptera</taxon>
        <taxon>Glossata</taxon>
        <taxon>Ditrysia</taxon>
        <taxon>Tineoidea</taxon>
        <taxon>Psychidae</taxon>
        <taxon>Oiketicinae</taxon>
        <taxon>Eumeta</taxon>
    </lineage>
</organism>
<gene>
    <name evidence="1" type="ORF">EVAR_13593_1</name>
</gene>
<keyword evidence="2" id="KW-1185">Reference proteome</keyword>
<dbReference type="EMBL" id="BGZK01000143">
    <property type="protein sequence ID" value="GBP22802.1"/>
    <property type="molecule type" value="Genomic_DNA"/>
</dbReference>
<accession>A0A4C1U8V9</accession>
<evidence type="ECO:0000313" key="1">
    <source>
        <dbReference type="EMBL" id="GBP22802.1"/>
    </source>
</evidence>
<comment type="caution">
    <text evidence="1">The sequence shown here is derived from an EMBL/GenBank/DDBJ whole genome shotgun (WGS) entry which is preliminary data.</text>
</comment>
<dbReference type="OrthoDB" id="6279276at2759"/>
<dbReference type="AlphaFoldDB" id="A0A4C1U8V9"/>
<evidence type="ECO:0000313" key="2">
    <source>
        <dbReference type="Proteomes" id="UP000299102"/>
    </source>
</evidence>